<dbReference type="Proteomes" id="UP001151760">
    <property type="component" value="Unassembled WGS sequence"/>
</dbReference>
<dbReference type="PANTHER" id="PTHR33067">
    <property type="entry name" value="RNA-DIRECTED DNA POLYMERASE-RELATED"/>
    <property type="match status" value="1"/>
</dbReference>
<feature type="region of interest" description="Disordered" evidence="1">
    <location>
        <begin position="1"/>
        <end position="25"/>
    </location>
</feature>
<name>A0ABQ5AUQ6_9ASTR</name>
<dbReference type="Pfam" id="PF08284">
    <property type="entry name" value="RVP_2"/>
    <property type="match status" value="1"/>
</dbReference>
<keyword evidence="3" id="KW-1185">Reference proteome</keyword>
<proteinExistence type="predicted"/>
<dbReference type="InterPro" id="IPR021109">
    <property type="entry name" value="Peptidase_aspartic_dom_sf"/>
</dbReference>
<protein>
    <submittedName>
        <fullName evidence="2">Retrotransposon protein</fullName>
    </submittedName>
</protein>
<reference evidence="2" key="1">
    <citation type="journal article" date="2022" name="Int. J. Mol. Sci.">
        <title>Draft Genome of Tanacetum Coccineum: Genomic Comparison of Closely Related Tanacetum-Family Plants.</title>
        <authorList>
            <person name="Yamashiro T."/>
            <person name="Shiraishi A."/>
            <person name="Nakayama K."/>
            <person name="Satake H."/>
        </authorList>
    </citation>
    <scope>NUCLEOTIDE SEQUENCE</scope>
</reference>
<sequence length="470" mass="53960">MSKVLQERGFGSLPNSTETNPRDQVKSISTATIRRMETSPYAVSVPQHIHIFSETVPFLRRLHDYCCDDWKEARGAKILEAYDHNLSQKEKDPGSFTLPCFINNICFDKTLVDLGASVSGMPFSTYTNLGLEVLSHTRLTIELADRTIKQPRGIAENVLVRIGKFVFSIDFIILDIPKDEDVPLILRRPFLSTAHVKIDLFKRKVTLRDNGRCERAWMSIPSLRPCMHVSAALLDDDLRNYGVICEDEAKRRNSETKMKTFKENCYLLPYAISNKEDTAYQRQLITRIRVMINSRFSVSLLTHTPYAQLVVNFVDETEEFHSIKEIILPQLPRIVYPPILNIIYFRHFLDIHRNYDPIDDEPMWAADRVVALTPDFAITIPKTANKFAIKAGGIFFYKTPNQAYQLLEDKVLLKLDWAKNQKTKSSLKKTVAFTDEGNSNSDTDKIMARIDAMTIKMDAQYKELQSHAKN</sequence>
<evidence type="ECO:0000256" key="1">
    <source>
        <dbReference type="SAM" id="MobiDB-lite"/>
    </source>
</evidence>
<evidence type="ECO:0000313" key="3">
    <source>
        <dbReference type="Proteomes" id="UP001151760"/>
    </source>
</evidence>
<organism evidence="2 3">
    <name type="scientific">Tanacetum coccineum</name>
    <dbReference type="NCBI Taxonomy" id="301880"/>
    <lineage>
        <taxon>Eukaryota</taxon>
        <taxon>Viridiplantae</taxon>
        <taxon>Streptophyta</taxon>
        <taxon>Embryophyta</taxon>
        <taxon>Tracheophyta</taxon>
        <taxon>Spermatophyta</taxon>
        <taxon>Magnoliopsida</taxon>
        <taxon>eudicotyledons</taxon>
        <taxon>Gunneridae</taxon>
        <taxon>Pentapetalae</taxon>
        <taxon>asterids</taxon>
        <taxon>campanulids</taxon>
        <taxon>Asterales</taxon>
        <taxon>Asteraceae</taxon>
        <taxon>Asteroideae</taxon>
        <taxon>Anthemideae</taxon>
        <taxon>Anthemidinae</taxon>
        <taxon>Tanacetum</taxon>
    </lineage>
</organism>
<dbReference type="CDD" id="cd00303">
    <property type="entry name" value="retropepsin_like"/>
    <property type="match status" value="1"/>
</dbReference>
<dbReference type="PANTHER" id="PTHR33067:SF9">
    <property type="entry name" value="RNA-DIRECTED DNA POLYMERASE"/>
    <property type="match status" value="1"/>
</dbReference>
<comment type="caution">
    <text evidence="2">The sequence shown here is derived from an EMBL/GenBank/DDBJ whole genome shotgun (WGS) entry which is preliminary data.</text>
</comment>
<evidence type="ECO:0000313" key="2">
    <source>
        <dbReference type="EMBL" id="GJT05522.1"/>
    </source>
</evidence>
<dbReference type="Gene3D" id="2.40.70.10">
    <property type="entry name" value="Acid Proteases"/>
    <property type="match status" value="1"/>
</dbReference>
<reference evidence="2" key="2">
    <citation type="submission" date="2022-01" db="EMBL/GenBank/DDBJ databases">
        <authorList>
            <person name="Yamashiro T."/>
            <person name="Shiraishi A."/>
            <person name="Satake H."/>
            <person name="Nakayama K."/>
        </authorList>
    </citation>
    <scope>NUCLEOTIDE SEQUENCE</scope>
</reference>
<dbReference type="EMBL" id="BQNB010012593">
    <property type="protein sequence ID" value="GJT05522.1"/>
    <property type="molecule type" value="Genomic_DNA"/>
</dbReference>
<accession>A0ABQ5AUQ6</accession>
<gene>
    <name evidence="2" type="ORF">Tco_0839984</name>
</gene>